<feature type="transmembrane region" description="Helical" evidence="1">
    <location>
        <begin position="12"/>
        <end position="33"/>
    </location>
</feature>
<protein>
    <recommendedName>
        <fullName evidence="4">Prepilin-type N-terminal cleavage/methylation domain-containing protein</fullName>
    </recommendedName>
</protein>
<reference evidence="2 3" key="1">
    <citation type="submission" date="2015-10" db="EMBL/GenBank/DDBJ databases">
        <title>Draft genome sequence of Salegentibacter salinarum KCTC 12975.</title>
        <authorList>
            <person name="Lin W."/>
            <person name="Zheng Q."/>
        </authorList>
    </citation>
    <scope>NUCLEOTIDE SEQUENCE [LARGE SCALE GENOMIC DNA]</scope>
    <source>
        <strain evidence="2 3">KCTC 12975</strain>
    </source>
</reference>
<sequence length="157" mass="18166">MKRNTKIKALTLAEMLIVLVISSLVIGITFSVLDLVQKTFVMIQDNYAQSIVTVQLKERLSIDFNRYHEITYNSEFEELVLKNPLDSVLYEFNQSLVIRNEDTLMLNIQKPKCYFLGKEVSHGMIDAIKIQLNEELGSGFIFVDRVNDVKIMLDSWE</sequence>
<name>A0A2N0TTF7_9FLAO</name>
<keyword evidence="1" id="KW-0812">Transmembrane</keyword>
<comment type="caution">
    <text evidence="2">The sequence shown here is derived from an EMBL/GenBank/DDBJ whole genome shotgun (WGS) entry which is preliminary data.</text>
</comment>
<dbReference type="AlphaFoldDB" id="A0A2N0TTF7"/>
<accession>A0A2N0TTF7</accession>
<dbReference type="Proteomes" id="UP000232673">
    <property type="component" value="Unassembled WGS sequence"/>
</dbReference>
<keyword evidence="1" id="KW-1133">Transmembrane helix</keyword>
<evidence type="ECO:0000256" key="1">
    <source>
        <dbReference type="SAM" id="Phobius"/>
    </source>
</evidence>
<dbReference type="STRING" id="447422.SAMN05660903_03705"/>
<evidence type="ECO:0000313" key="2">
    <source>
        <dbReference type="EMBL" id="PKD18027.1"/>
    </source>
</evidence>
<keyword evidence="3" id="KW-1185">Reference proteome</keyword>
<gene>
    <name evidence="2" type="ORF">APR41_18105</name>
</gene>
<evidence type="ECO:0000313" key="3">
    <source>
        <dbReference type="Proteomes" id="UP000232673"/>
    </source>
</evidence>
<proteinExistence type="predicted"/>
<keyword evidence="1" id="KW-0472">Membrane</keyword>
<dbReference type="EMBL" id="LKTS01000025">
    <property type="protein sequence ID" value="PKD18027.1"/>
    <property type="molecule type" value="Genomic_DNA"/>
</dbReference>
<evidence type="ECO:0008006" key="4">
    <source>
        <dbReference type="Google" id="ProtNLM"/>
    </source>
</evidence>
<organism evidence="2 3">
    <name type="scientific">Salegentibacter salinarum</name>
    <dbReference type="NCBI Taxonomy" id="447422"/>
    <lineage>
        <taxon>Bacteria</taxon>
        <taxon>Pseudomonadati</taxon>
        <taxon>Bacteroidota</taxon>
        <taxon>Flavobacteriia</taxon>
        <taxon>Flavobacteriales</taxon>
        <taxon>Flavobacteriaceae</taxon>
        <taxon>Salegentibacter</taxon>
    </lineage>
</organism>